<name>X1KRY5_9ZZZZ</name>
<dbReference type="Gene3D" id="3.40.50.720">
    <property type="entry name" value="NAD(P)-binding Rossmann-like Domain"/>
    <property type="match status" value="1"/>
</dbReference>
<evidence type="ECO:0008006" key="2">
    <source>
        <dbReference type="Google" id="ProtNLM"/>
    </source>
</evidence>
<dbReference type="EMBL" id="BARU01042423">
    <property type="protein sequence ID" value="GAH84763.1"/>
    <property type="molecule type" value="Genomic_DNA"/>
</dbReference>
<sequence>QMCLEGDAEKGVIAPECLDPVRFLKMLANMGAPVKFQEMCSKEVAIS</sequence>
<protein>
    <recommendedName>
        <fullName evidence="2">Saccharopine dehydrogenase-like C-terminal domain-containing protein</fullName>
    </recommendedName>
</protein>
<reference evidence="1" key="1">
    <citation type="journal article" date="2014" name="Front. Microbiol.">
        <title>High frequency of phylogenetically diverse reductive dehalogenase-homologous genes in deep subseafloor sedimentary metagenomes.</title>
        <authorList>
            <person name="Kawai M."/>
            <person name="Futagami T."/>
            <person name="Toyoda A."/>
            <person name="Takaki Y."/>
            <person name="Nishi S."/>
            <person name="Hori S."/>
            <person name="Arai W."/>
            <person name="Tsubouchi T."/>
            <person name="Morono Y."/>
            <person name="Uchiyama I."/>
            <person name="Ito T."/>
            <person name="Fujiyama A."/>
            <person name="Inagaki F."/>
            <person name="Takami H."/>
        </authorList>
    </citation>
    <scope>NUCLEOTIDE SEQUENCE</scope>
    <source>
        <strain evidence="1">Expedition CK06-06</strain>
    </source>
</reference>
<organism evidence="1">
    <name type="scientific">marine sediment metagenome</name>
    <dbReference type="NCBI Taxonomy" id="412755"/>
    <lineage>
        <taxon>unclassified sequences</taxon>
        <taxon>metagenomes</taxon>
        <taxon>ecological metagenomes</taxon>
    </lineage>
</organism>
<gene>
    <name evidence="1" type="ORF">S03H2_65187</name>
</gene>
<comment type="caution">
    <text evidence="1">The sequence shown here is derived from an EMBL/GenBank/DDBJ whole genome shotgun (WGS) entry which is preliminary data.</text>
</comment>
<dbReference type="AlphaFoldDB" id="X1KRY5"/>
<accession>X1KRY5</accession>
<evidence type="ECO:0000313" key="1">
    <source>
        <dbReference type="EMBL" id="GAH84763.1"/>
    </source>
</evidence>
<feature type="non-terminal residue" evidence="1">
    <location>
        <position position="1"/>
    </location>
</feature>
<proteinExistence type="predicted"/>